<dbReference type="Gene3D" id="1.20.1280.50">
    <property type="match status" value="1"/>
</dbReference>
<dbReference type="SUPFAM" id="SSF81383">
    <property type="entry name" value="F-box domain"/>
    <property type="match status" value="1"/>
</dbReference>
<dbReference type="InterPro" id="IPR001680">
    <property type="entry name" value="WD40_rpt"/>
</dbReference>
<dbReference type="PROSITE" id="PS50181">
    <property type="entry name" value="FBOX"/>
    <property type="match status" value="1"/>
</dbReference>
<dbReference type="Gene3D" id="2.130.10.10">
    <property type="entry name" value="YVTN repeat-like/Quinoprotein amine dehydrogenase"/>
    <property type="match status" value="1"/>
</dbReference>
<dbReference type="Ensembl" id="ENSCINT00000018903.3">
    <property type="protein sequence ID" value="ENSCINP00000018903.3"/>
    <property type="gene ID" value="ENSCING00000009303.3"/>
</dbReference>
<accession>F7A6H8</accession>
<dbReference type="InterPro" id="IPR036047">
    <property type="entry name" value="F-box-like_dom_sf"/>
</dbReference>
<dbReference type="PANTHER" id="PTHR14381:SF1">
    <property type="entry name" value="F-BOX_WD REPEAT-CONTAINING PROTEIN 4"/>
    <property type="match status" value="1"/>
</dbReference>
<dbReference type="Proteomes" id="UP000008144">
    <property type="component" value="Chromosome 5"/>
</dbReference>
<dbReference type="EMBL" id="EAAA01002166">
    <property type="status" value="NOT_ANNOTATED_CDS"/>
    <property type="molecule type" value="Genomic_DNA"/>
</dbReference>
<dbReference type="PANTHER" id="PTHR14381">
    <property type="entry name" value="DACTYLIN"/>
    <property type="match status" value="1"/>
</dbReference>
<organism evidence="3 4">
    <name type="scientific">Ciona intestinalis</name>
    <name type="common">Transparent sea squirt</name>
    <name type="synonym">Ascidia intestinalis</name>
    <dbReference type="NCBI Taxonomy" id="7719"/>
    <lineage>
        <taxon>Eukaryota</taxon>
        <taxon>Metazoa</taxon>
        <taxon>Chordata</taxon>
        <taxon>Tunicata</taxon>
        <taxon>Ascidiacea</taxon>
        <taxon>Phlebobranchia</taxon>
        <taxon>Cionidae</taxon>
        <taxon>Ciona</taxon>
    </lineage>
</organism>
<dbReference type="InterPro" id="IPR001810">
    <property type="entry name" value="F-box_dom"/>
</dbReference>
<dbReference type="SMART" id="SM00256">
    <property type="entry name" value="FBOX"/>
    <property type="match status" value="1"/>
</dbReference>
<evidence type="ECO:0000313" key="3">
    <source>
        <dbReference type="Ensembl" id="ENSCINP00000018903.3"/>
    </source>
</evidence>
<feature type="repeat" description="WD" evidence="1">
    <location>
        <begin position="180"/>
        <end position="209"/>
    </location>
</feature>
<evidence type="ECO:0000256" key="1">
    <source>
        <dbReference type="PROSITE-ProRule" id="PRU00221"/>
    </source>
</evidence>
<name>F7A6H8_CIOIN</name>
<reference evidence="3" key="2">
    <citation type="journal article" date="2008" name="Genome Biol.">
        <title>Improved genome assembly and evidence-based global gene model set for the chordate Ciona intestinalis: new insight into intron and operon populations.</title>
        <authorList>
            <person name="Satou Y."/>
            <person name="Mineta K."/>
            <person name="Ogasawara M."/>
            <person name="Sasakura Y."/>
            <person name="Shoguchi E."/>
            <person name="Ueno K."/>
            <person name="Yamada L."/>
            <person name="Matsumoto J."/>
            <person name="Wasserscheid J."/>
            <person name="Dewar K."/>
            <person name="Wiley G.B."/>
            <person name="Macmil S.L."/>
            <person name="Roe B.A."/>
            <person name="Zeller R.W."/>
            <person name="Hastings K.E."/>
            <person name="Lemaire P."/>
            <person name="Lindquist E."/>
            <person name="Endo T."/>
            <person name="Hotta K."/>
            <person name="Inaba K."/>
        </authorList>
    </citation>
    <scope>NUCLEOTIDE SEQUENCE [LARGE SCALE GENOMIC DNA]</scope>
    <source>
        <strain evidence="3">wild type</strain>
    </source>
</reference>
<dbReference type="InterPro" id="IPR052301">
    <property type="entry name" value="SCF_F-box/WD-repeat"/>
</dbReference>
<dbReference type="InterPro" id="IPR015943">
    <property type="entry name" value="WD40/YVTN_repeat-like_dom_sf"/>
</dbReference>
<protein>
    <recommendedName>
        <fullName evidence="2">F-box domain-containing protein</fullName>
    </recommendedName>
</protein>
<reference evidence="3" key="4">
    <citation type="submission" date="2025-09" db="UniProtKB">
        <authorList>
            <consortium name="Ensembl"/>
        </authorList>
    </citation>
    <scope>IDENTIFICATION</scope>
</reference>
<dbReference type="InParanoid" id="F7A6H8"/>
<dbReference type="AlphaFoldDB" id="F7A6H8"/>
<sequence length="250" mass="28441">MPHVLVSLPDELLVGIFKFLDVVSLAQVCLVCRKLNAIASCNAVWLPRNEKVLNKTLLPGNSVKEQCRLSKKWTKGLGYCLKLQGYPRSFMPWIEISHQKLYITQGDTVQKYLLKNEVNSSNCQLKRMGRSVIKHEGMFTPRHGDDVYQFRVHNNVLVCGGWNGYLSWTDLNSGKTRIKTKSHESDVHAVDFRDNVIVSGSRKEDLKIWRFNDDFTNVSECSSTNAMDRVLSLRINPKFSSFVSGTSGIR</sequence>
<keyword evidence="1" id="KW-0853">WD repeat</keyword>
<dbReference type="InterPro" id="IPR036322">
    <property type="entry name" value="WD40_repeat_dom_sf"/>
</dbReference>
<feature type="domain" description="F-box" evidence="2">
    <location>
        <begin position="2"/>
        <end position="48"/>
    </location>
</feature>
<dbReference type="HOGENOM" id="CLU_1113459_0_0_1"/>
<evidence type="ECO:0000259" key="2">
    <source>
        <dbReference type="PROSITE" id="PS50181"/>
    </source>
</evidence>
<dbReference type="PROSITE" id="PS50082">
    <property type="entry name" value="WD_REPEATS_2"/>
    <property type="match status" value="1"/>
</dbReference>
<dbReference type="STRING" id="7719.ENSCINP00000018903"/>
<dbReference type="Pfam" id="PF12937">
    <property type="entry name" value="F-box-like"/>
    <property type="match status" value="1"/>
</dbReference>
<dbReference type="GeneTree" id="ENSGT00390000005029"/>
<reference evidence="3" key="3">
    <citation type="submission" date="2025-08" db="UniProtKB">
        <authorList>
            <consortium name="Ensembl"/>
        </authorList>
    </citation>
    <scope>IDENTIFICATION</scope>
</reference>
<dbReference type="SUPFAM" id="SSF50978">
    <property type="entry name" value="WD40 repeat-like"/>
    <property type="match status" value="1"/>
</dbReference>
<dbReference type="OMA" id="DINRENH"/>
<keyword evidence="4" id="KW-1185">Reference proteome</keyword>
<proteinExistence type="predicted"/>
<evidence type="ECO:0000313" key="4">
    <source>
        <dbReference type="Proteomes" id="UP000008144"/>
    </source>
</evidence>
<reference evidence="4" key="1">
    <citation type="journal article" date="2002" name="Science">
        <title>The draft genome of Ciona intestinalis: insights into chordate and vertebrate origins.</title>
        <authorList>
            <person name="Dehal P."/>
            <person name="Satou Y."/>
            <person name="Campbell R.K."/>
            <person name="Chapman J."/>
            <person name="Degnan B."/>
            <person name="De Tomaso A."/>
            <person name="Davidson B."/>
            <person name="Di Gregorio A."/>
            <person name="Gelpke M."/>
            <person name="Goodstein D.M."/>
            <person name="Harafuji N."/>
            <person name="Hastings K.E."/>
            <person name="Ho I."/>
            <person name="Hotta K."/>
            <person name="Huang W."/>
            <person name="Kawashima T."/>
            <person name="Lemaire P."/>
            <person name="Martinez D."/>
            <person name="Meinertzhagen I.A."/>
            <person name="Necula S."/>
            <person name="Nonaka M."/>
            <person name="Putnam N."/>
            <person name="Rash S."/>
            <person name="Saiga H."/>
            <person name="Satake M."/>
            <person name="Terry A."/>
            <person name="Yamada L."/>
            <person name="Wang H.G."/>
            <person name="Awazu S."/>
            <person name="Azumi K."/>
            <person name="Boore J."/>
            <person name="Branno M."/>
            <person name="Chin-Bow S."/>
            <person name="DeSantis R."/>
            <person name="Doyle S."/>
            <person name="Francino P."/>
            <person name="Keys D.N."/>
            <person name="Haga S."/>
            <person name="Hayashi H."/>
            <person name="Hino K."/>
            <person name="Imai K.S."/>
            <person name="Inaba K."/>
            <person name="Kano S."/>
            <person name="Kobayashi K."/>
            <person name="Kobayashi M."/>
            <person name="Lee B.I."/>
            <person name="Makabe K.W."/>
            <person name="Manohar C."/>
            <person name="Matassi G."/>
            <person name="Medina M."/>
            <person name="Mochizuki Y."/>
            <person name="Mount S."/>
            <person name="Morishita T."/>
            <person name="Miura S."/>
            <person name="Nakayama A."/>
            <person name="Nishizaka S."/>
            <person name="Nomoto H."/>
            <person name="Ohta F."/>
            <person name="Oishi K."/>
            <person name="Rigoutsos I."/>
            <person name="Sano M."/>
            <person name="Sasaki A."/>
            <person name="Sasakura Y."/>
            <person name="Shoguchi E."/>
            <person name="Shin-i T."/>
            <person name="Spagnuolo A."/>
            <person name="Stainier D."/>
            <person name="Suzuki M.M."/>
            <person name="Tassy O."/>
            <person name="Takatori N."/>
            <person name="Tokuoka M."/>
            <person name="Yagi K."/>
            <person name="Yoshizaki F."/>
            <person name="Wada S."/>
            <person name="Zhang C."/>
            <person name="Hyatt P.D."/>
            <person name="Larimer F."/>
            <person name="Detter C."/>
            <person name="Doggett N."/>
            <person name="Glavina T."/>
            <person name="Hawkins T."/>
            <person name="Richardson P."/>
            <person name="Lucas S."/>
            <person name="Kohara Y."/>
            <person name="Levine M."/>
            <person name="Satoh N."/>
            <person name="Rokhsar D.S."/>
        </authorList>
    </citation>
    <scope>NUCLEOTIDE SEQUENCE [LARGE SCALE GENOMIC DNA]</scope>
</reference>